<evidence type="ECO:0000256" key="4">
    <source>
        <dbReference type="ARBA" id="ARBA00023065"/>
    </source>
</evidence>
<dbReference type="Pfam" id="PF03179">
    <property type="entry name" value="V-ATPase_G"/>
    <property type="match status" value="1"/>
</dbReference>
<dbReference type="GO" id="GO:0046961">
    <property type="term" value="F:proton-transporting ATPase activity, rotational mechanism"/>
    <property type="evidence" value="ECO:0007669"/>
    <property type="project" value="InterPro"/>
</dbReference>
<evidence type="ECO:0000256" key="2">
    <source>
        <dbReference type="ARBA" id="ARBA00022448"/>
    </source>
</evidence>
<comment type="similarity">
    <text evidence="1">Belongs to the V-ATPase G subunit family.</text>
</comment>
<keyword evidence="6" id="KW-1185">Reference proteome</keyword>
<dbReference type="PANTHER" id="PTHR12713:SF11">
    <property type="entry name" value="V-TYPE PROTON ATPASE SUBUNIT G"/>
    <property type="match status" value="1"/>
</dbReference>
<name>A0A8J2SVJ8_9STRA</name>
<dbReference type="OrthoDB" id="250802at2759"/>
<dbReference type="Proteomes" id="UP000789595">
    <property type="component" value="Unassembled WGS sequence"/>
</dbReference>
<keyword evidence="4" id="KW-0406">Ion transport</keyword>
<dbReference type="EMBL" id="CAKKNE010000004">
    <property type="protein sequence ID" value="CAH0373654.1"/>
    <property type="molecule type" value="Genomic_DNA"/>
</dbReference>
<dbReference type="PANTHER" id="PTHR12713">
    <property type="entry name" value="VACUOLAR ATP SYNTHASE SUBUNIT G"/>
    <property type="match status" value="1"/>
</dbReference>
<organism evidence="5 6">
    <name type="scientific">Pelagomonas calceolata</name>
    <dbReference type="NCBI Taxonomy" id="35677"/>
    <lineage>
        <taxon>Eukaryota</taxon>
        <taxon>Sar</taxon>
        <taxon>Stramenopiles</taxon>
        <taxon>Ochrophyta</taxon>
        <taxon>Pelagophyceae</taxon>
        <taxon>Pelagomonadales</taxon>
        <taxon>Pelagomonadaceae</taxon>
        <taxon>Pelagomonas</taxon>
    </lineage>
</organism>
<sequence>MTRDGISELMTAENRASKIVTEARAARGERIKEAKREAETVINQIYKGREALFQGSGNKTCCADEFTDMKISTEAEISRMRKDFESSKLCASGMLVKVATAVSLELSETCRLCWQRGKGQR</sequence>
<gene>
    <name evidence="5" type="ORF">PECAL_4P08720</name>
</gene>
<accession>A0A8J2SVJ8</accession>
<dbReference type="GO" id="GO:0000221">
    <property type="term" value="C:vacuolar proton-transporting V-type ATPase, V1 domain"/>
    <property type="evidence" value="ECO:0007669"/>
    <property type="project" value="TreeGrafter"/>
</dbReference>
<reference evidence="5" key="1">
    <citation type="submission" date="2021-11" db="EMBL/GenBank/DDBJ databases">
        <authorList>
            <consortium name="Genoscope - CEA"/>
            <person name="William W."/>
        </authorList>
    </citation>
    <scope>NUCLEOTIDE SEQUENCE</scope>
</reference>
<evidence type="ECO:0008006" key="7">
    <source>
        <dbReference type="Google" id="ProtNLM"/>
    </source>
</evidence>
<comment type="caution">
    <text evidence="5">The sequence shown here is derived from an EMBL/GenBank/DDBJ whole genome shotgun (WGS) entry which is preliminary data.</text>
</comment>
<evidence type="ECO:0000256" key="3">
    <source>
        <dbReference type="ARBA" id="ARBA00022781"/>
    </source>
</evidence>
<keyword evidence="2" id="KW-0813">Transport</keyword>
<protein>
    <recommendedName>
        <fullName evidence="7">V-type proton ATPase subunit G</fullName>
    </recommendedName>
</protein>
<dbReference type="GO" id="GO:0016887">
    <property type="term" value="F:ATP hydrolysis activity"/>
    <property type="evidence" value="ECO:0007669"/>
    <property type="project" value="TreeGrafter"/>
</dbReference>
<dbReference type="Gene3D" id="1.20.5.2950">
    <property type="match status" value="1"/>
</dbReference>
<evidence type="ECO:0000256" key="1">
    <source>
        <dbReference type="ARBA" id="ARBA00010066"/>
    </source>
</evidence>
<evidence type="ECO:0000313" key="6">
    <source>
        <dbReference type="Proteomes" id="UP000789595"/>
    </source>
</evidence>
<proteinExistence type="inferred from homology"/>
<keyword evidence="3" id="KW-0375">Hydrogen ion transport</keyword>
<dbReference type="InterPro" id="IPR005124">
    <property type="entry name" value="V-ATPase_G"/>
</dbReference>
<evidence type="ECO:0000313" key="5">
    <source>
        <dbReference type="EMBL" id="CAH0373654.1"/>
    </source>
</evidence>
<dbReference type="AlphaFoldDB" id="A0A8J2SVJ8"/>